<evidence type="ECO:0000256" key="3">
    <source>
        <dbReference type="ARBA" id="ARBA00023239"/>
    </source>
</evidence>
<evidence type="ECO:0000256" key="1">
    <source>
        <dbReference type="ARBA" id="ARBA00022490"/>
    </source>
</evidence>
<protein>
    <recommendedName>
        <fullName evidence="4">Probable chorismate pyruvate-lyase</fullName>
        <shortName evidence="4">CL</shortName>
        <shortName evidence="4">CPL</shortName>
        <ecNumber evidence="4">4.1.3.40</ecNumber>
    </recommendedName>
</protein>
<feature type="binding site" evidence="4">
    <location>
        <position position="177"/>
    </location>
    <ligand>
        <name>substrate</name>
    </ligand>
</feature>
<dbReference type="PANTHER" id="PTHR38683:SF1">
    <property type="entry name" value="CHORISMATE PYRUVATE-LYASE"/>
    <property type="match status" value="1"/>
</dbReference>
<sequence>MYAFQTTRFQTAEPKWQDYRQFAAGKPPAPTARWLLDTGSLTAHLRRVSGGHFHVEVLAQRWQLPRLSERRLLGMGDRDWGLIREVLLCCHNQPWVFARSVMPASSLVGRLARLRHLDNRPLGHLLFTDHSMARDPYEICQMPSSGLQLGISPNSEKLLWGRRSRFLLSDRPIMVSEIFLPAFTPW</sequence>
<keyword evidence="2 4" id="KW-0831">Ubiquinone biosynthesis</keyword>
<comment type="subcellular location">
    <subcellularLocation>
        <location evidence="4">Cytoplasm</location>
    </subcellularLocation>
</comment>
<feature type="binding site" evidence="4">
    <location>
        <position position="84"/>
    </location>
    <ligand>
        <name>substrate</name>
    </ligand>
</feature>
<evidence type="ECO:0000256" key="4">
    <source>
        <dbReference type="HAMAP-Rule" id="MF_01632"/>
    </source>
</evidence>
<organism evidence="5 6">
    <name type="scientific">Zhongshania guokunii</name>
    <dbReference type="NCBI Taxonomy" id="641783"/>
    <lineage>
        <taxon>Bacteria</taxon>
        <taxon>Pseudomonadati</taxon>
        <taxon>Pseudomonadota</taxon>
        <taxon>Gammaproteobacteria</taxon>
        <taxon>Cellvibrionales</taxon>
        <taxon>Spongiibacteraceae</taxon>
        <taxon>Zhongshania</taxon>
    </lineage>
</organism>
<keyword evidence="4" id="KW-0670">Pyruvate</keyword>
<keyword evidence="3 4" id="KW-0456">Lyase</keyword>
<dbReference type="EC" id="4.1.3.40" evidence="4"/>
<dbReference type="SUPFAM" id="SSF64288">
    <property type="entry name" value="Chorismate lyase-like"/>
    <property type="match status" value="1"/>
</dbReference>
<comment type="function">
    <text evidence="4">Removes the pyruvyl group from chorismate, with concomitant aromatization of the ring, to provide 4-hydroxybenzoate (4HB) for the ubiquinone pathway.</text>
</comment>
<evidence type="ECO:0000313" key="5">
    <source>
        <dbReference type="EMBL" id="MEX1669836.1"/>
    </source>
</evidence>
<dbReference type="Gene3D" id="3.40.1410.10">
    <property type="entry name" value="Chorismate lyase-like"/>
    <property type="match status" value="1"/>
</dbReference>
<comment type="caution">
    <text evidence="4">Lacks conserved residue(s) required for the propagation of feature annotation.</text>
</comment>
<proteinExistence type="inferred from homology"/>
<name>A0ABV3U8S2_9GAMM</name>
<comment type="similarity">
    <text evidence="4">Belongs to the UbiC family.</text>
</comment>
<dbReference type="EMBL" id="JBFRYA010000011">
    <property type="protein sequence ID" value="MEX1669836.1"/>
    <property type="molecule type" value="Genomic_DNA"/>
</dbReference>
<evidence type="ECO:0000313" key="6">
    <source>
        <dbReference type="Proteomes" id="UP001557485"/>
    </source>
</evidence>
<accession>A0ABV3U8S2</accession>
<evidence type="ECO:0000256" key="2">
    <source>
        <dbReference type="ARBA" id="ARBA00022688"/>
    </source>
</evidence>
<dbReference type="InterPro" id="IPR028978">
    <property type="entry name" value="Chorismate_lyase_/UTRA_dom_sf"/>
</dbReference>
<gene>
    <name evidence="4" type="primary">ubiC</name>
    <name evidence="5" type="ORF">AB4876_13025</name>
</gene>
<dbReference type="Proteomes" id="UP001557485">
    <property type="component" value="Unassembled WGS sequence"/>
</dbReference>
<dbReference type="InterPro" id="IPR007440">
    <property type="entry name" value="Chorismate--pyruvate_lyase"/>
</dbReference>
<dbReference type="Pfam" id="PF04345">
    <property type="entry name" value="Chor_lyase"/>
    <property type="match status" value="1"/>
</dbReference>
<comment type="pathway">
    <text evidence="4">Cofactor biosynthesis; ubiquinone biosynthesis.</text>
</comment>
<dbReference type="RefSeq" id="WP_368382181.1">
    <property type="nucleotide sequence ID" value="NZ_JBFRYA010000011.1"/>
</dbReference>
<feature type="binding site" evidence="4">
    <location>
        <position position="122"/>
    </location>
    <ligand>
        <name>substrate</name>
    </ligand>
</feature>
<dbReference type="PANTHER" id="PTHR38683">
    <property type="entry name" value="CHORISMATE PYRUVATE-LYASE"/>
    <property type="match status" value="1"/>
</dbReference>
<reference evidence="5 6" key="1">
    <citation type="journal article" date="2011" name="Int. J. Syst. Evol. Microbiol.">
        <title>Zhongshania antarctica gen. nov., sp. nov. and Zhongshania guokunii sp. nov., gammaproteobacteria respectively isolated from coastal attached (fast) ice and surface seawater of the Antarctic.</title>
        <authorList>
            <person name="Li H.J."/>
            <person name="Zhang X.Y."/>
            <person name="Chen C.X."/>
            <person name="Zhang Y.J."/>
            <person name="Gao Z.M."/>
            <person name="Yu Y."/>
            <person name="Chen X.L."/>
            <person name="Chen B."/>
            <person name="Zhang Y.Z."/>
        </authorList>
    </citation>
    <scope>NUCLEOTIDE SEQUENCE [LARGE SCALE GENOMIC DNA]</scope>
    <source>
        <strain evidence="5 6">ZS6-22T</strain>
    </source>
</reference>
<dbReference type="HAMAP" id="MF_01632">
    <property type="entry name" value="UbiC"/>
    <property type="match status" value="1"/>
</dbReference>
<keyword evidence="6" id="KW-1185">Reference proteome</keyword>
<comment type="catalytic activity">
    <reaction evidence="4">
        <text>chorismate = 4-hydroxybenzoate + pyruvate</text>
        <dbReference type="Rhea" id="RHEA:16505"/>
        <dbReference type="ChEBI" id="CHEBI:15361"/>
        <dbReference type="ChEBI" id="CHEBI:17879"/>
        <dbReference type="ChEBI" id="CHEBI:29748"/>
        <dbReference type="EC" id="4.1.3.40"/>
    </reaction>
</comment>
<dbReference type="GO" id="GO:0008813">
    <property type="term" value="F:chorismate lyase activity"/>
    <property type="evidence" value="ECO:0007669"/>
    <property type="project" value="UniProtKB-EC"/>
</dbReference>
<keyword evidence="1 4" id="KW-0963">Cytoplasm</keyword>
<comment type="caution">
    <text evidence="5">The sequence shown here is derived from an EMBL/GenBank/DDBJ whole genome shotgun (WGS) entry which is preliminary data.</text>
</comment>